<protein>
    <submittedName>
        <fullName evidence="1">Uncharacterized protein</fullName>
    </submittedName>
</protein>
<comment type="caution">
    <text evidence="1">The sequence shown here is derived from an EMBL/GenBank/DDBJ whole genome shotgun (WGS) entry which is preliminary data.</text>
</comment>
<evidence type="ECO:0000313" key="1">
    <source>
        <dbReference type="EMBL" id="KAH0547169.1"/>
    </source>
</evidence>
<dbReference type="Proteomes" id="UP000826195">
    <property type="component" value="Unassembled WGS sequence"/>
</dbReference>
<name>A0AAV7I642_COTGL</name>
<proteinExistence type="predicted"/>
<keyword evidence="2" id="KW-1185">Reference proteome</keyword>
<organism evidence="1 2">
    <name type="scientific">Cotesia glomerata</name>
    <name type="common">Lepidopteran parasitic wasp</name>
    <name type="synonym">Apanteles glomeratus</name>
    <dbReference type="NCBI Taxonomy" id="32391"/>
    <lineage>
        <taxon>Eukaryota</taxon>
        <taxon>Metazoa</taxon>
        <taxon>Ecdysozoa</taxon>
        <taxon>Arthropoda</taxon>
        <taxon>Hexapoda</taxon>
        <taxon>Insecta</taxon>
        <taxon>Pterygota</taxon>
        <taxon>Neoptera</taxon>
        <taxon>Endopterygota</taxon>
        <taxon>Hymenoptera</taxon>
        <taxon>Apocrita</taxon>
        <taxon>Ichneumonoidea</taxon>
        <taxon>Braconidae</taxon>
        <taxon>Microgastrinae</taxon>
        <taxon>Cotesia</taxon>
    </lineage>
</organism>
<sequence>MMIMKHEHSVALKRHTKKKITSQQLANSNKLNDKTIIHRINPLSYHWTLISQVILMINPSEPKECVSVARDGKSKWLYRECRVCDRRTCATKLCCRSLFSAVSTSSASQFTRSPPPFLRLRVYLL</sequence>
<gene>
    <name evidence="1" type="ORF">KQX54_017364</name>
</gene>
<evidence type="ECO:0000313" key="2">
    <source>
        <dbReference type="Proteomes" id="UP000826195"/>
    </source>
</evidence>
<reference evidence="1 2" key="1">
    <citation type="journal article" date="2021" name="J. Hered.">
        <title>A chromosome-level genome assembly of the parasitoid wasp, Cotesia glomerata (Hymenoptera: Braconidae).</title>
        <authorList>
            <person name="Pinto B.J."/>
            <person name="Weis J.J."/>
            <person name="Gamble T."/>
            <person name="Ode P.J."/>
            <person name="Paul R."/>
            <person name="Zaspel J.M."/>
        </authorList>
    </citation>
    <scope>NUCLEOTIDE SEQUENCE [LARGE SCALE GENOMIC DNA]</scope>
    <source>
        <strain evidence="1">CgM1</strain>
    </source>
</reference>
<dbReference type="AlphaFoldDB" id="A0AAV7I642"/>
<dbReference type="EMBL" id="JAHXZJ010002237">
    <property type="protein sequence ID" value="KAH0547169.1"/>
    <property type="molecule type" value="Genomic_DNA"/>
</dbReference>
<accession>A0AAV7I642</accession>